<protein>
    <submittedName>
        <fullName evidence="3">Capsular polysaccharide transport system permease protein</fullName>
    </submittedName>
</protein>
<comment type="caution">
    <text evidence="3">The sequence shown here is derived from an EMBL/GenBank/DDBJ whole genome shotgun (WGS) entry which is preliminary data.</text>
</comment>
<dbReference type="RefSeq" id="WP_183625130.1">
    <property type="nucleotide sequence ID" value="NZ_JACIDX010000007.1"/>
</dbReference>
<dbReference type="InterPro" id="IPR050445">
    <property type="entry name" value="Bact_polysacc_biosynth/exp"/>
</dbReference>
<keyword evidence="2" id="KW-0812">Transmembrane</keyword>
<proteinExistence type="predicted"/>
<dbReference type="GO" id="GO:0005886">
    <property type="term" value="C:plasma membrane"/>
    <property type="evidence" value="ECO:0007669"/>
    <property type="project" value="TreeGrafter"/>
</dbReference>
<evidence type="ECO:0000313" key="3">
    <source>
        <dbReference type="EMBL" id="MBB3955096.1"/>
    </source>
</evidence>
<name>A0A7W6CEJ6_9SPHN</name>
<evidence type="ECO:0000256" key="1">
    <source>
        <dbReference type="SAM" id="Coils"/>
    </source>
</evidence>
<dbReference type="GO" id="GO:0004713">
    <property type="term" value="F:protein tyrosine kinase activity"/>
    <property type="evidence" value="ECO:0007669"/>
    <property type="project" value="TreeGrafter"/>
</dbReference>
<feature type="transmembrane region" description="Helical" evidence="2">
    <location>
        <begin position="343"/>
        <end position="366"/>
    </location>
</feature>
<reference evidence="3 4" key="1">
    <citation type="submission" date="2020-08" db="EMBL/GenBank/DDBJ databases">
        <title>Genomic Encyclopedia of Type Strains, Phase IV (KMG-IV): sequencing the most valuable type-strain genomes for metagenomic binning, comparative biology and taxonomic classification.</title>
        <authorList>
            <person name="Goeker M."/>
        </authorList>
    </citation>
    <scope>NUCLEOTIDE SEQUENCE [LARGE SCALE GENOMIC DNA]</scope>
    <source>
        <strain evidence="3 4">DSM 27057</strain>
    </source>
</reference>
<organism evidence="3 4">
    <name type="scientific">Novosphingobium sediminicola</name>
    <dbReference type="NCBI Taxonomy" id="563162"/>
    <lineage>
        <taxon>Bacteria</taxon>
        <taxon>Pseudomonadati</taxon>
        <taxon>Pseudomonadota</taxon>
        <taxon>Alphaproteobacteria</taxon>
        <taxon>Sphingomonadales</taxon>
        <taxon>Sphingomonadaceae</taxon>
        <taxon>Novosphingobium</taxon>
    </lineage>
</organism>
<keyword evidence="1" id="KW-0175">Coiled coil</keyword>
<dbReference type="Proteomes" id="UP000548867">
    <property type="component" value="Unassembled WGS sequence"/>
</dbReference>
<keyword evidence="2" id="KW-1133">Transmembrane helix</keyword>
<evidence type="ECO:0000313" key="4">
    <source>
        <dbReference type="Proteomes" id="UP000548867"/>
    </source>
</evidence>
<evidence type="ECO:0000256" key="2">
    <source>
        <dbReference type="SAM" id="Phobius"/>
    </source>
</evidence>
<dbReference type="PANTHER" id="PTHR32309">
    <property type="entry name" value="TYROSINE-PROTEIN KINASE"/>
    <property type="match status" value="1"/>
</dbReference>
<feature type="coiled-coil region" evidence="1">
    <location>
        <begin position="175"/>
        <end position="202"/>
    </location>
</feature>
<dbReference type="EMBL" id="JACIDX010000007">
    <property type="protein sequence ID" value="MBB3955096.1"/>
    <property type="molecule type" value="Genomic_DNA"/>
</dbReference>
<sequence length="372" mass="40147">MKVLSTQWLWRQRWIAAVVVLPTLATAAYEGLLASDIYVSESRFVIKAPAQKSAQISTLANLIQTTGLSGGQEQANEVIDYIRSRSALAAVNRGGAVAAMFGRAGVDALARYPGVLGRPGQEHLFRYYSAMVNVAMNHETGLVVLKVKGFAPGDAQRLNQQLLGLSEDLVNVLNARAEGKQVAEAERRVALAEARVQKARAALGAYRNAEALIDPARQAQGALEVANRLVGEQAAAQAQLDQIREATPRNPMIPALLEKIAAMGRAVAGQNGRVMGPPGAIASKMAGYERLAQEQEFAAQNLNVANAALEQARVETLRQQYYLERVVDPALPDEPALPHRIKIVLTVLGASLCLYFVAWMFIVGILEHAPED</sequence>
<accession>A0A7W6CEJ6</accession>
<keyword evidence="4" id="KW-1185">Reference proteome</keyword>
<dbReference type="AlphaFoldDB" id="A0A7W6CEJ6"/>
<dbReference type="PANTHER" id="PTHR32309:SF13">
    <property type="entry name" value="FERRIC ENTEROBACTIN TRANSPORT PROTEIN FEPE"/>
    <property type="match status" value="1"/>
</dbReference>
<keyword evidence="2" id="KW-0472">Membrane</keyword>
<gene>
    <name evidence="3" type="ORF">GGR38_002048</name>
</gene>